<dbReference type="EMBL" id="CP040908">
    <property type="protein sequence ID" value="QLL58228.1"/>
    <property type="molecule type" value="Genomic_DNA"/>
</dbReference>
<keyword evidence="3" id="KW-1185">Reference proteome</keyword>
<reference evidence="2 3" key="1">
    <citation type="submission" date="2019-06" db="EMBL/GenBank/DDBJ databases">
        <title>Emergence of pandrug resistant Empedobacter falsenii in China.</title>
        <authorList>
            <person name="Dong N."/>
            <person name="Chen S."/>
            <person name="Zhang R."/>
        </authorList>
    </citation>
    <scope>NUCLEOTIDE SEQUENCE [LARGE SCALE GENOMIC DNA]</scope>
    <source>
        <strain evidence="2 3">1681-1</strain>
    </source>
</reference>
<dbReference type="RefSeq" id="WP_180904413.1">
    <property type="nucleotide sequence ID" value="NZ_CP040908.1"/>
</dbReference>
<evidence type="ECO:0000313" key="3">
    <source>
        <dbReference type="Proteomes" id="UP000510643"/>
    </source>
</evidence>
<dbReference type="GeneID" id="78401611"/>
<feature type="transmembrane region" description="Helical" evidence="1">
    <location>
        <begin position="49"/>
        <end position="79"/>
    </location>
</feature>
<dbReference type="AlphaFoldDB" id="A0A7H9DSN8"/>
<name>A0A7H9DSN8_9FLAO</name>
<keyword evidence="1" id="KW-0812">Transmembrane</keyword>
<dbReference type="Proteomes" id="UP000510643">
    <property type="component" value="Chromosome"/>
</dbReference>
<proteinExistence type="predicted"/>
<feature type="transmembrane region" description="Helical" evidence="1">
    <location>
        <begin position="9"/>
        <end position="29"/>
    </location>
</feature>
<dbReference type="KEGG" id="efal:FH779_09095"/>
<protein>
    <submittedName>
        <fullName evidence="2">Uncharacterized protein</fullName>
    </submittedName>
</protein>
<evidence type="ECO:0000313" key="2">
    <source>
        <dbReference type="EMBL" id="QLL58228.1"/>
    </source>
</evidence>
<gene>
    <name evidence="2" type="ORF">FH779_09095</name>
</gene>
<sequence>MKLNWKNNLFLYVSILTYLVSLILPVHLLRSIDFIEYYSGNSRTEYLGIAYLILGYITISELPIDFICWLGNFTLLLSWIFYKKKIGLILGIIAVIQMSLYGINHLSRLDILQIHEYDLPLFGYWIWLFSSIFVLIYHYKKYKQKSQTL</sequence>
<keyword evidence="1" id="KW-0472">Membrane</keyword>
<feature type="transmembrane region" description="Helical" evidence="1">
    <location>
        <begin position="122"/>
        <end position="139"/>
    </location>
</feature>
<feature type="transmembrane region" description="Helical" evidence="1">
    <location>
        <begin position="86"/>
        <end position="102"/>
    </location>
</feature>
<keyword evidence="1" id="KW-1133">Transmembrane helix</keyword>
<organism evidence="2 3">
    <name type="scientific">Empedobacter falsenii</name>
    <dbReference type="NCBI Taxonomy" id="343874"/>
    <lineage>
        <taxon>Bacteria</taxon>
        <taxon>Pseudomonadati</taxon>
        <taxon>Bacteroidota</taxon>
        <taxon>Flavobacteriia</taxon>
        <taxon>Flavobacteriales</taxon>
        <taxon>Weeksellaceae</taxon>
        <taxon>Empedobacter</taxon>
    </lineage>
</organism>
<accession>A0A7H9DSN8</accession>
<evidence type="ECO:0000256" key="1">
    <source>
        <dbReference type="SAM" id="Phobius"/>
    </source>
</evidence>